<dbReference type="InterPro" id="IPR012674">
    <property type="entry name" value="Calycin"/>
</dbReference>
<evidence type="ECO:0000256" key="4">
    <source>
        <dbReference type="ARBA" id="ARBA00022729"/>
    </source>
</evidence>
<gene>
    <name evidence="8" type="primary">LOC101994539</name>
</gene>
<feature type="signal peptide" evidence="5">
    <location>
        <begin position="1"/>
        <end position="19"/>
    </location>
</feature>
<comment type="subcellular location">
    <subcellularLocation>
        <location evidence="1">Secreted</location>
    </subcellularLocation>
</comment>
<dbReference type="InterPro" id="IPR002345">
    <property type="entry name" value="Lipocalin"/>
</dbReference>
<proteinExistence type="inferred from homology"/>
<dbReference type="InterPro" id="IPR002450">
    <property type="entry name" value="von_Ebner_gland"/>
</dbReference>
<evidence type="ECO:0000256" key="3">
    <source>
        <dbReference type="ARBA" id="ARBA00022525"/>
    </source>
</evidence>
<dbReference type="SUPFAM" id="SSF50814">
    <property type="entry name" value="Lipocalins"/>
    <property type="match status" value="1"/>
</dbReference>
<keyword evidence="4 5" id="KW-0732">Signal</keyword>
<protein>
    <submittedName>
        <fullName evidence="8">Odorant-binding protein 2a-like</fullName>
    </submittedName>
</protein>
<dbReference type="Proteomes" id="UP000694915">
    <property type="component" value="Chromosome 4"/>
</dbReference>
<feature type="chain" id="PRO_5047239633" evidence="5">
    <location>
        <begin position="20"/>
        <end position="193"/>
    </location>
</feature>
<dbReference type="RefSeq" id="XP_013210994.1">
    <property type="nucleotide sequence ID" value="XM_013355540.1"/>
</dbReference>
<dbReference type="Pfam" id="PF00061">
    <property type="entry name" value="Lipocalin"/>
    <property type="match status" value="1"/>
</dbReference>
<dbReference type="PANTHER" id="PTHR11430:SF137">
    <property type="entry name" value="ODORANT-BINDING PROTEIN 2A"/>
    <property type="match status" value="1"/>
</dbReference>
<dbReference type="CDD" id="cd19414">
    <property type="entry name" value="lipocalin_1_3_4_13-like"/>
    <property type="match status" value="1"/>
</dbReference>
<dbReference type="PANTHER" id="PTHR11430">
    <property type="entry name" value="LIPOCALIN"/>
    <property type="match status" value="1"/>
</dbReference>
<dbReference type="GeneID" id="101994539"/>
<evidence type="ECO:0000259" key="6">
    <source>
        <dbReference type="Pfam" id="PF00061"/>
    </source>
</evidence>
<evidence type="ECO:0000313" key="7">
    <source>
        <dbReference type="Proteomes" id="UP000694915"/>
    </source>
</evidence>
<organism evidence="7 8">
    <name type="scientific">Microtus ochrogaster</name>
    <name type="common">Prairie vole</name>
    <dbReference type="NCBI Taxonomy" id="79684"/>
    <lineage>
        <taxon>Eukaryota</taxon>
        <taxon>Metazoa</taxon>
        <taxon>Chordata</taxon>
        <taxon>Craniata</taxon>
        <taxon>Vertebrata</taxon>
        <taxon>Euteleostomi</taxon>
        <taxon>Mammalia</taxon>
        <taxon>Eutheria</taxon>
        <taxon>Euarchontoglires</taxon>
        <taxon>Glires</taxon>
        <taxon>Rodentia</taxon>
        <taxon>Myomorpha</taxon>
        <taxon>Muroidea</taxon>
        <taxon>Cricetidae</taxon>
        <taxon>Arvicolinae</taxon>
        <taxon>Microtus</taxon>
    </lineage>
</organism>
<comment type="similarity">
    <text evidence="2">Belongs to the calycin superfamily. Lipocalin family.</text>
</comment>
<feature type="domain" description="Lipocalin/cytosolic fatty-acid binding" evidence="6">
    <location>
        <begin position="31"/>
        <end position="166"/>
    </location>
</feature>
<keyword evidence="7" id="KW-1185">Reference proteome</keyword>
<accession>A0ABM1AZ44</accession>
<dbReference type="PRINTS" id="PR01175">
    <property type="entry name" value="VNEBNERGLAND"/>
</dbReference>
<evidence type="ECO:0000313" key="8">
    <source>
        <dbReference type="RefSeq" id="XP_013210994.1"/>
    </source>
</evidence>
<evidence type="ECO:0000256" key="1">
    <source>
        <dbReference type="ARBA" id="ARBA00004613"/>
    </source>
</evidence>
<sequence length="193" mass="22238">MKSLLLTFVLLGLVAVLKAQEFPSDDQEDYSGIWYPKAMIYNGSLPSHKIPSKLFPLKMTALEGGDLEAEVIFWKNGQCHDIKILMKKTDEPGKFTTFHSKKSLYVTELPVKDHYIFYCEGHHHGKLYSMGKLMGRNPEENPEAMEEFKKFVQHKGLRQENILVPELKEPCWQQRQGEKYSDIDGLVPKEHGI</sequence>
<evidence type="ECO:0000256" key="2">
    <source>
        <dbReference type="ARBA" id="ARBA00006889"/>
    </source>
</evidence>
<evidence type="ECO:0000256" key="5">
    <source>
        <dbReference type="SAM" id="SignalP"/>
    </source>
</evidence>
<dbReference type="Gene3D" id="2.40.128.20">
    <property type="match status" value="1"/>
</dbReference>
<keyword evidence="3" id="KW-0964">Secreted</keyword>
<name>A0ABM1AZ44_MICOH</name>
<dbReference type="InterPro" id="IPR000566">
    <property type="entry name" value="Lipocln_cytosolic_FA-bd_dom"/>
</dbReference>
<reference evidence="8" key="1">
    <citation type="submission" date="2025-08" db="UniProtKB">
        <authorList>
            <consortium name="RefSeq"/>
        </authorList>
    </citation>
    <scope>IDENTIFICATION</scope>
</reference>